<dbReference type="Pfam" id="PF05960">
    <property type="entry name" value="DUF885"/>
    <property type="match status" value="1"/>
</dbReference>
<keyword evidence="2" id="KW-1185">Reference proteome</keyword>
<dbReference type="Proteomes" id="UP000291933">
    <property type="component" value="Unassembled WGS sequence"/>
</dbReference>
<evidence type="ECO:0000313" key="1">
    <source>
        <dbReference type="EMBL" id="TBT92151.1"/>
    </source>
</evidence>
<gene>
    <name evidence="1" type="ORF">ET996_13290</name>
</gene>
<organism evidence="1 2">
    <name type="scientific">Propioniciclava tarda</name>
    <dbReference type="NCBI Taxonomy" id="433330"/>
    <lineage>
        <taxon>Bacteria</taxon>
        <taxon>Bacillati</taxon>
        <taxon>Actinomycetota</taxon>
        <taxon>Actinomycetes</taxon>
        <taxon>Propionibacteriales</taxon>
        <taxon>Propionibacteriaceae</taxon>
        <taxon>Propioniciclava</taxon>
    </lineage>
</organism>
<dbReference type="EMBL" id="SDMR01000022">
    <property type="protein sequence ID" value="TBT92151.1"/>
    <property type="molecule type" value="Genomic_DNA"/>
</dbReference>
<name>A0A4V2JSW3_PROTD</name>
<dbReference type="OrthoDB" id="9760040at2"/>
<proteinExistence type="predicted"/>
<comment type="caution">
    <text evidence="1">The sequence shown here is derived from an EMBL/GenBank/DDBJ whole genome shotgun (WGS) entry which is preliminary data.</text>
</comment>
<reference evidence="1 2" key="1">
    <citation type="submission" date="2019-01" db="EMBL/GenBank/DDBJ databases">
        <title>Lactibacter flavus gen. nov., sp. nov., a novel bacterium of the family Propionibacteriaceae isolated from raw milk and dairy products.</title>
        <authorList>
            <person name="Huptas C."/>
            <person name="Wenning M."/>
            <person name="Breitenwieser F."/>
            <person name="Doll E."/>
            <person name="Von Neubeck M."/>
            <person name="Busse H.-J."/>
            <person name="Scherer S."/>
        </authorList>
    </citation>
    <scope>NUCLEOTIDE SEQUENCE [LARGE SCALE GENOMIC DNA]</scope>
    <source>
        <strain evidence="1 2">DSM 22130</strain>
    </source>
</reference>
<protein>
    <submittedName>
        <fullName evidence="1">DUF885 domain-containing protein</fullName>
    </submittedName>
</protein>
<dbReference type="PANTHER" id="PTHR33361">
    <property type="entry name" value="GLR0591 PROTEIN"/>
    <property type="match status" value="1"/>
</dbReference>
<dbReference type="AlphaFoldDB" id="A0A4V2JSW3"/>
<sequence length="574" mass="62384">MRTPTAIDAIADEYTRSLAELSPVTATYLGIRGYDHLMGDYSPDASAAYADLNRATLARLDAAVPADETDRVTVAAMRDRLGLDLELFDAREYTADLNVIASPSQGFRDILDLMPTETHDDWSTIAQRVASLPAAMDGYLACLREGLASGLVPARLQADEVAKQADKQTDPATSTFLTLGKDADLPASLRADLDAAGAAAAASYAKLASFLRDELAPAASETDAVGRERYGRFSRLYVGAAVDLDETYEWGLEELARIVAEQNAVIARIAGPGKTVQDAASVLDADPARILHGTDALKAWMQTTSDAAVAALNGTHFDISPQAQKLECMIAPSASGGIYYTGPTDDFSRPGRMWWSVPEGVTEFSTWNEKTTVYHEGVPGHHLQISAAVANKDDLNMWRRLVCWTSGHGEGWALYAERLMDEFGFLADDGDRLGMLDAQRLRATRVVLDLGVHLGKPAPARYGGGVWDAAKAWDLLTDNVTMERTMLRFELNRYLGWPGQAPSYKIGQRIWEQIRADAAAAASARGESFSLRAFHSRALNLGSLPLDVLREQLTSSQGFDKLSQLPSRRRVEAP</sequence>
<dbReference type="PANTHER" id="PTHR33361:SF2">
    <property type="entry name" value="DUF885 DOMAIN-CONTAINING PROTEIN"/>
    <property type="match status" value="1"/>
</dbReference>
<dbReference type="InterPro" id="IPR010281">
    <property type="entry name" value="DUF885"/>
</dbReference>
<evidence type="ECO:0000313" key="2">
    <source>
        <dbReference type="Proteomes" id="UP000291933"/>
    </source>
</evidence>
<accession>A0A4V2JSW3</accession>
<dbReference type="RefSeq" id="WP_131173048.1">
    <property type="nucleotide sequence ID" value="NZ_FXTL01000026.1"/>
</dbReference>